<dbReference type="NCBIfam" id="TIGR00587">
    <property type="entry name" value="nfo"/>
    <property type="match status" value="1"/>
</dbReference>
<dbReference type="RefSeq" id="WP_162669904.1">
    <property type="nucleotide sequence ID" value="NZ_LR593886.1"/>
</dbReference>
<dbReference type="Pfam" id="PF01261">
    <property type="entry name" value="AP_endonuc_2"/>
    <property type="match status" value="1"/>
</dbReference>
<evidence type="ECO:0000256" key="3">
    <source>
        <dbReference type="ARBA" id="ARBA00022723"/>
    </source>
</evidence>
<evidence type="ECO:0000256" key="6">
    <source>
        <dbReference type="ARBA" id="ARBA00022801"/>
    </source>
</evidence>
<dbReference type="SMART" id="SM00518">
    <property type="entry name" value="AP2Ec"/>
    <property type="match status" value="1"/>
</dbReference>
<proteinExistence type="inferred from homology"/>
<keyword evidence="5 9" id="KW-0227">DNA damage</keyword>
<dbReference type="GO" id="GO:0006284">
    <property type="term" value="P:base-excision repair"/>
    <property type="evidence" value="ECO:0007669"/>
    <property type="project" value="TreeGrafter"/>
</dbReference>
<keyword evidence="6 9" id="KW-0378">Hydrolase</keyword>
<feature type="binding site" evidence="9">
    <location>
        <position position="178"/>
    </location>
    <ligand>
        <name>Zn(2+)</name>
        <dbReference type="ChEBI" id="CHEBI:29105"/>
        <label>2</label>
    </ligand>
</feature>
<keyword evidence="4 9" id="KW-0255">Endonuclease</keyword>
<dbReference type="PROSITE" id="PS00729">
    <property type="entry name" value="AP_NUCLEASE_F2_1"/>
    <property type="match status" value="1"/>
</dbReference>
<feature type="binding site" evidence="9">
    <location>
        <position position="107"/>
    </location>
    <ligand>
        <name>Zn(2+)</name>
        <dbReference type="ChEBI" id="CHEBI:29105"/>
        <label>1</label>
    </ligand>
</feature>
<dbReference type="GO" id="GO:0008081">
    <property type="term" value="F:phosphoric diester hydrolase activity"/>
    <property type="evidence" value="ECO:0007669"/>
    <property type="project" value="TreeGrafter"/>
</dbReference>
<protein>
    <recommendedName>
        <fullName evidence="9">Probable endonuclease 4</fullName>
        <ecNumber evidence="9">3.1.21.2</ecNumber>
    </recommendedName>
    <alternativeName>
        <fullName evidence="9">Endodeoxyribonuclease IV</fullName>
    </alternativeName>
    <alternativeName>
        <fullName evidence="9">Endonuclease IV</fullName>
    </alternativeName>
</protein>
<dbReference type="GO" id="GO:0003677">
    <property type="term" value="F:DNA binding"/>
    <property type="evidence" value="ECO:0007669"/>
    <property type="project" value="InterPro"/>
</dbReference>
<feature type="binding site" evidence="9">
    <location>
        <position position="228"/>
    </location>
    <ligand>
        <name>Zn(2+)</name>
        <dbReference type="ChEBI" id="CHEBI:29105"/>
        <label>3</label>
    </ligand>
</feature>
<sequence>MPLFGAHLSISRGLHNAISAASSLGCDTVQIFTKNASKWAAESLSPETITQFRRAASASRLKHLTAHDSYLINLASPDAAVYAKSVETFVDELERAEALGLDYLVTHPGAHTGSGEDAGLARVIEGFEEVHARCAGFNVRVLIETTAGQGTSLGHRFEHIATILDRAKCADRMGVCLDTCHVFAAGYPLGSDSDYRSTFQQFDDLVGVDRLKLFHVNDSAKALGSRVDRHAGIGLGEIGPEAFRRLVTDPRFLDRPMILETPKKNDDGDEMDAVNLALLRKFAANGIARAG</sequence>
<name>A0A6P2D2E2_9BACT</name>
<dbReference type="PANTHER" id="PTHR21445">
    <property type="entry name" value="ENDONUCLEASE IV ENDODEOXYRIBONUCLEASE IV"/>
    <property type="match status" value="1"/>
</dbReference>
<dbReference type="GO" id="GO:0008270">
    <property type="term" value="F:zinc ion binding"/>
    <property type="evidence" value="ECO:0007669"/>
    <property type="project" value="UniProtKB-UniRule"/>
</dbReference>
<dbReference type="InterPro" id="IPR036237">
    <property type="entry name" value="Xyl_isomerase-like_sf"/>
</dbReference>
<evidence type="ECO:0000256" key="7">
    <source>
        <dbReference type="ARBA" id="ARBA00022833"/>
    </source>
</evidence>
<comment type="function">
    <text evidence="9">Endonuclease IV plays a role in DNA repair. It cleaves phosphodiester bonds at apurinic or apyrimidinic (AP) sites, generating a 3'-hydroxyl group and a 5'-terminal sugar phosphate.</text>
</comment>
<dbReference type="AlphaFoldDB" id="A0A6P2D2E2"/>
<dbReference type="PANTHER" id="PTHR21445:SF0">
    <property type="entry name" value="APURINIC-APYRIMIDINIC ENDONUCLEASE"/>
    <property type="match status" value="1"/>
</dbReference>
<dbReference type="KEGG" id="gms:SOIL9_22160"/>
<feature type="domain" description="Xylose isomerase-like TIM barrel" evidence="10">
    <location>
        <begin position="19"/>
        <end position="269"/>
    </location>
</feature>
<dbReference type="Gene3D" id="3.20.20.150">
    <property type="entry name" value="Divalent-metal-dependent TIM barrel enzymes"/>
    <property type="match status" value="1"/>
</dbReference>
<evidence type="ECO:0000256" key="4">
    <source>
        <dbReference type="ARBA" id="ARBA00022759"/>
    </source>
</evidence>
<dbReference type="PROSITE" id="PS00730">
    <property type="entry name" value="AP_NUCLEASE_F2_2"/>
    <property type="match status" value="1"/>
</dbReference>
<feature type="binding site" evidence="9">
    <location>
        <position position="144"/>
    </location>
    <ligand>
        <name>Zn(2+)</name>
        <dbReference type="ChEBI" id="CHEBI:29105"/>
        <label>2</label>
    </ligand>
</feature>
<evidence type="ECO:0000256" key="5">
    <source>
        <dbReference type="ARBA" id="ARBA00022763"/>
    </source>
</evidence>
<evidence type="ECO:0000313" key="12">
    <source>
        <dbReference type="Proteomes" id="UP000464178"/>
    </source>
</evidence>
<evidence type="ECO:0000256" key="9">
    <source>
        <dbReference type="HAMAP-Rule" id="MF_00152"/>
    </source>
</evidence>
<keyword evidence="12" id="KW-1185">Reference proteome</keyword>
<dbReference type="InterPro" id="IPR001719">
    <property type="entry name" value="AP_endonuc_2"/>
</dbReference>
<feature type="binding site" evidence="9">
    <location>
        <position position="215"/>
    </location>
    <ligand>
        <name>Zn(2+)</name>
        <dbReference type="ChEBI" id="CHEBI:29105"/>
        <label>2</label>
    </ligand>
</feature>
<feature type="binding site" evidence="9">
    <location>
        <position position="230"/>
    </location>
    <ligand>
        <name>Zn(2+)</name>
        <dbReference type="ChEBI" id="CHEBI:29105"/>
        <label>3</label>
    </ligand>
</feature>
<feature type="binding site" evidence="9">
    <location>
        <position position="181"/>
    </location>
    <ligand>
        <name>Zn(2+)</name>
        <dbReference type="ChEBI" id="CHEBI:29105"/>
        <label>3</label>
    </ligand>
</feature>
<keyword evidence="8 9" id="KW-0234">DNA repair</keyword>
<reference evidence="11 12" key="1">
    <citation type="submission" date="2019-05" db="EMBL/GenBank/DDBJ databases">
        <authorList>
            <consortium name="Science for Life Laboratories"/>
        </authorList>
    </citation>
    <scope>NUCLEOTIDE SEQUENCE [LARGE SCALE GENOMIC DNA]</scope>
    <source>
        <strain evidence="11">Soil9</strain>
    </source>
</reference>
<dbReference type="PROSITE" id="PS51432">
    <property type="entry name" value="AP_NUCLEASE_F2_4"/>
    <property type="match status" value="1"/>
</dbReference>
<gene>
    <name evidence="9" type="primary">nfo</name>
    <name evidence="11" type="ORF">SOIL9_22160</name>
</gene>
<evidence type="ECO:0000256" key="8">
    <source>
        <dbReference type="ARBA" id="ARBA00023204"/>
    </source>
</evidence>
<dbReference type="SUPFAM" id="SSF51658">
    <property type="entry name" value="Xylose isomerase-like"/>
    <property type="match status" value="1"/>
</dbReference>
<evidence type="ECO:0000256" key="2">
    <source>
        <dbReference type="ARBA" id="ARBA00022722"/>
    </source>
</evidence>
<dbReference type="PROSITE" id="PS00731">
    <property type="entry name" value="AP_NUCLEASE_F2_3"/>
    <property type="match status" value="1"/>
</dbReference>
<dbReference type="InterPro" id="IPR018246">
    <property type="entry name" value="AP_endonuc_F2_Zn_BS"/>
</dbReference>
<accession>A0A6P2D2E2</accession>
<keyword evidence="2 9" id="KW-0540">Nuclease</keyword>
<dbReference type="EMBL" id="LR593886">
    <property type="protein sequence ID" value="VTR95498.1"/>
    <property type="molecule type" value="Genomic_DNA"/>
</dbReference>
<dbReference type="Proteomes" id="UP000464178">
    <property type="component" value="Chromosome"/>
</dbReference>
<evidence type="ECO:0000256" key="1">
    <source>
        <dbReference type="ARBA" id="ARBA00005340"/>
    </source>
</evidence>
<feature type="binding site" evidence="9">
    <location>
        <position position="260"/>
    </location>
    <ligand>
        <name>Zn(2+)</name>
        <dbReference type="ChEBI" id="CHEBI:29105"/>
        <label>2</label>
    </ligand>
</feature>
<dbReference type="EC" id="3.1.21.2" evidence="9"/>
<keyword evidence="7 9" id="KW-0862">Zinc</keyword>
<dbReference type="HAMAP" id="MF_00152">
    <property type="entry name" value="Nfo"/>
    <property type="match status" value="1"/>
</dbReference>
<keyword evidence="3 9" id="KW-0479">Metal-binding</keyword>
<organism evidence="11 12">
    <name type="scientific">Gemmata massiliana</name>
    <dbReference type="NCBI Taxonomy" id="1210884"/>
    <lineage>
        <taxon>Bacteria</taxon>
        <taxon>Pseudomonadati</taxon>
        <taxon>Planctomycetota</taxon>
        <taxon>Planctomycetia</taxon>
        <taxon>Gemmatales</taxon>
        <taxon>Gemmataceae</taxon>
        <taxon>Gemmata</taxon>
    </lineage>
</organism>
<dbReference type="GO" id="GO:0003906">
    <property type="term" value="F:DNA-(apurinic or apyrimidinic site) endonuclease activity"/>
    <property type="evidence" value="ECO:0007669"/>
    <property type="project" value="TreeGrafter"/>
</dbReference>
<comment type="similarity">
    <text evidence="1 9">Belongs to the AP endonuclease 2 family.</text>
</comment>
<evidence type="ECO:0000313" key="11">
    <source>
        <dbReference type="EMBL" id="VTR95498.1"/>
    </source>
</evidence>
<comment type="catalytic activity">
    <reaction evidence="9">
        <text>Endonucleolytic cleavage to 5'-phosphooligonucleotide end-products.</text>
        <dbReference type="EC" id="3.1.21.2"/>
    </reaction>
</comment>
<dbReference type="GO" id="GO:0008833">
    <property type="term" value="F:deoxyribonuclease IV (phage-T4-induced) activity"/>
    <property type="evidence" value="ECO:0007669"/>
    <property type="project" value="UniProtKB-UniRule"/>
</dbReference>
<evidence type="ECO:0000259" key="10">
    <source>
        <dbReference type="Pfam" id="PF01261"/>
    </source>
</evidence>
<dbReference type="InterPro" id="IPR013022">
    <property type="entry name" value="Xyl_isomerase-like_TIM-brl"/>
</dbReference>
<feature type="binding site" evidence="9">
    <location>
        <position position="144"/>
    </location>
    <ligand>
        <name>Zn(2+)</name>
        <dbReference type="ChEBI" id="CHEBI:29105"/>
        <label>1</label>
    </ligand>
</feature>
<comment type="cofactor">
    <cofactor evidence="9">
        <name>Zn(2+)</name>
        <dbReference type="ChEBI" id="CHEBI:29105"/>
    </cofactor>
    <text evidence="9">Binds 3 Zn(2+) ions.</text>
</comment>
<dbReference type="CDD" id="cd00019">
    <property type="entry name" value="AP2Ec"/>
    <property type="match status" value="1"/>
</dbReference>
<feature type="binding site" evidence="9">
    <location>
        <position position="67"/>
    </location>
    <ligand>
        <name>Zn(2+)</name>
        <dbReference type="ChEBI" id="CHEBI:29105"/>
        <label>1</label>
    </ligand>
</feature>
<dbReference type="FunFam" id="3.20.20.150:FF:000001">
    <property type="entry name" value="Probable endonuclease 4"/>
    <property type="match status" value="1"/>
</dbReference>